<reference evidence="3" key="1">
    <citation type="submission" date="2020-11" db="EMBL/GenBank/DDBJ databases">
        <title>Nocardioides cynanchi sp. nov., isolated from soil of rhizosphere of Cynanchum wilfordii.</title>
        <authorList>
            <person name="Lee J.-S."/>
            <person name="Suh M.K."/>
            <person name="Kim J.-S."/>
        </authorList>
    </citation>
    <scope>NUCLEOTIDE SEQUENCE</scope>
    <source>
        <strain evidence="3">KCTC 19276</strain>
    </source>
</reference>
<evidence type="ECO:0000256" key="1">
    <source>
        <dbReference type="SAM" id="MobiDB-lite"/>
    </source>
</evidence>
<keyword evidence="2" id="KW-0812">Transmembrane</keyword>
<sequence>MSDTAYSPQTTDRDSVRDDRTDRRVSTETKASVKTSEMVVFIAAVVGVLVAAQISDAFGAQDAWLYVTLLTIGYLVSRGLAKSGSREFYDESTSR</sequence>
<name>A0A930VK16_9ACTN</name>
<accession>A0A930VK16</accession>
<proteinExistence type="predicted"/>
<evidence type="ECO:0000313" key="3">
    <source>
        <dbReference type="EMBL" id="MBF4766175.1"/>
    </source>
</evidence>
<dbReference type="EMBL" id="JADKPO010000001">
    <property type="protein sequence ID" value="MBF4766175.1"/>
    <property type="molecule type" value="Genomic_DNA"/>
</dbReference>
<keyword evidence="4" id="KW-1185">Reference proteome</keyword>
<dbReference type="RefSeq" id="WP_194694337.1">
    <property type="nucleotide sequence ID" value="NZ_JADKPO010000001.1"/>
</dbReference>
<comment type="caution">
    <text evidence="3">The sequence shown here is derived from an EMBL/GenBank/DDBJ whole genome shotgun (WGS) entry which is preliminary data.</text>
</comment>
<feature type="region of interest" description="Disordered" evidence="1">
    <location>
        <begin position="1"/>
        <end position="31"/>
    </location>
</feature>
<organism evidence="3 4">
    <name type="scientific">Nocardioides agariphilus</name>
    <dbReference type="NCBI Taxonomy" id="433664"/>
    <lineage>
        <taxon>Bacteria</taxon>
        <taxon>Bacillati</taxon>
        <taxon>Actinomycetota</taxon>
        <taxon>Actinomycetes</taxon>
        <taxon>Propionibacteriales</taxon>
        <taxon>Nocardioidaceae</taxon>
        <taxon>Nocardioides</taxon>
    </lineage>
</organism>
<feature type="compositionally biased region" description="Basic and acidic residues" evidence="1">
    <location>
        <begin position="11"/>
        <end position="27"/>
    </location>
</feature>
<dbReference type="AlphaFoldDB" id="A0A930VK16"/>
<feature type="transmembrane region" description="Helical" evidence="2">
    <location>
        <begin position="64"/>
        <end position="81"/>
    </location>
</feature>
<keyword evidence="2" id="KW-0472">Membrane</keyword>
<evidence type="ECO:0000313" key="4">
    <source>
        <dbReference type="Proteomes" id="UP000660668"/>
    </source>
</evidence>
<protein>
    <submittedName>
        <fullName evidence="3">Uncharacterized protein</fullName>
    </submittedName>
</protein>
<keyword evidence="2" id="KW-1133">Transmembrane helix</keyword>
<dbReference type="Proteomes" id="UP000660668">
    <property type="component" value="Unassembled WGS sequence"/>
</dbReference>
<gene>
    <name evidence="3" type="ORF">ISU10_00155</name>
</gene>
<feature type="transmembrane region" description="Helical" evidence="2">
    <location>
        <begin position="38"/>
        <end position="58"/>
    </location>
</feature>
<evidence type="ECO:0000256" key="2">
    <source>
        <dbReference type="SAM" id="Phobius"/>
    </source>
</evidence>